<dbReference type="SUPFAM" id="SSF82153">
    <property type="entry name" value="FAS1 domain"/>
    <property type="match status" value="2"/>
</dbReference>
<evidence type="ECO:0000313" key="2">
    <source>
        <dbReference type="EMBL" id="KAH7324247.1"/>
    </source>
</evidence>
<proteinExistence type="predicted"/>
<protein>
    <submittedName>
        <fullName evidence="2">Fasciclin domain-containing protein</fullName>
    </submittedName>
</protein>
<feature type="domain" description="FAS1" evidence="1">
    <location>
        <begin position="20"/>
        <end position="158"/>
    </location>
</feature>
<dbReference type="AlphaFoldDB" id="A0A8K0SWV0"/>
<comment type="caution">
    <text evidence="2">The sequence shown here is derived from an EMBL/GenBank/DDBJ whole genome shotgun (WGS) entry which is preliminary data.</text>
</comment>
<dbReference type="InterPro" id="IPR050904">
    <property type="entry name" value="Adhesion/Biosynth-related"/>
</dbReference>
<evidence type="ECO:0000313" key="3">
    <source>
        <dbReference type="Proteomes" id="UP000813444"/>
    </source>
</evidence>
<dbReference type="OrthoDB" id="7700931at2759"/>
<keyword evidence="3" id="KW-1185">Reference proteome</keyword>
<dbReference type="PANTHER" id="PTHR10900:SF125">
    <property type="entry name" value="FAS1 DOMAIN-CONTAINING PROTEIN YLR001C"/>
    <property type="match status" value="1"/>
</dbReference>
<organism evidence="2 3">
    <name type="scientific">Stachybotrys elegans</name>
    <dbReference type="NCBI Taxonomy" id="80388"/>
    <lineage>
        <taxon>Eukaryota</taxon>
        <taxon>Fungi</taxon>
        <taxon>Dikarya</taxon>
        <taxon>Ascomycota</taxon>
        <taxon>Pezizomycotina</taxon>
        <taxon>Sordariomycetes</taxon>
        <taxon>Hypocreomycetidae</taxon>
        <taxon>Hypocreales</taxon>
        <taxon>Stachybotryaceae</taxon>
        <taxon>Stachybotrys</taxon>
    </lineage>
</organism>
<gene>
    <name evidence="2" type="ORF">B0I35DRAFT_348024</name>
</gene>
<dbReference type="EMBL" id="JAGPNK010000003">
    <property type="protein sequence ID" value="KAH7324247.1"/>
    <property type="molecule type" value="Genomic_DNA"/>
</dbReference>
<sequence>MGTAADGVADGQGDSHHHSNATLYQVIHGIKDASKFAKLIDEYPSIVKLLNSTSGPNHTVFVPLDVAFEHIPKHHKPSKEFVEEVLLYHIGVGSYPARRILGTHTIPTALNASRLGGDAQRLRTRVGLGGARVNFYSKIVAIDKPASNGIVHGVSSIIVPPPAVGPELSLFPDKFSTLLLAYGKTHFVEYIHAVKMVGSTVFAPTNNAFSRLGPKVNAFLFNTRTGLKYLDAILKYHIVANATLYSDAFYDHSSSSSNGASSGGDVEAERSQHFDLTTLLHDVHVGVDIGRVLGFVTMRVNGFTHVAVQDGIAANGVIQVLDKVLIPPHKNHGGLSVSDDMTVEELRERLDAYLD</sequence>
<dbReference type="InterPro" id="IPR000782">
    <property type="entry name" value="FAS1_domain"/>
</dbReference>
<dbReference type="SMART" id="SM00554">
    <property type="entry name" value="FAS1"/>
    <property type="match status" value="2"/>
</dbReference>
<dbReference type="InterPro" id="IPR036378">
    <property type="entry name" value="FAS1_dom_sf"/>
</dbReference>
<reference evidence="2" key="1">
    <citation type="journal article" date="2021" name="Nat. Commun.">
        <title>Genetic determinants of endophytism in the Arabidopsis root mycobiome.</title>
        <authorList>
            <person name="Mesny F."/>
            <person name="Miyauchi S."/>
            <person name="Thiergart T."/>
            <person name="Pickel B."/>
            <person name="Atanasova L."/>
            <person name="Karlsson M."/>
            <person name="Huettel B."/>
            <person name="Barry K.W."/>
            <person name="Haridas S."/>
            <person name="Chen C."/>
            <person name="Bauer D."/>
            <person name="Andreopoulos W."/>
            <person name="Pangilinan J."/>
            <person name="LaButti K."/>
            <person name="Riley R."/>
            <person name="Lipzen A."/>
            <person name="Clum A."/>
            <person name="Drula E."/>
            <person name="Henrissat B."/>
            <person name="Kohler A."/>
            <person name="Grigoriev I.V."/>
            <person name="Martin F.M."/>
            <person name="Hacquard S."/>
        </authorList>
    </citation>
    <scope>NUCLEOTIDE SEQUENCE</scope>
    <source>
        <strain evidence="2">MPI-CAGE-CH-0235</strain>
    </source>
</reference>
<evidence type="ECO:0000259" key="1">
    <source>
        <dbReference type="PROSITE" id="PS50213"/>
    </source>
</evidence>
<dbReference type="Gene3D" id="2.30.180.10">
    <property type="entry name" value="FAS1 domain"/>
    <property type="match status" value="2"/>
</dbReference>
<dbReference type="PANTHER" id="PTHR10900">
    <property type="entry name" value="PERIOSTIN-RELATED"/>
    <property type="match status" value="1"/>
</dbReference>
<name>A0A8K0SWV0_9HYPO</name>
<dbReference type="Pfam" id="PF02469">
    <property type="entry name" value="Fasciclin"/>
    <property type="match status" value="2"/>
</dbReference>
<accession>A0A8K0SWV0</accession>
<dbReference type="Proteomes" id="UP000813444">
    <property type="component" value="Unassembled WGS sequence"/>
</dbReference>
<feature type="domain" description="FAS1" evidence="1">
    <location>
        <begin position="155"/>
        <end position="325"/>
    </location>
</feature>
<dbReference type="PROSITE" id="PS50213">
    <property type="entry name" value="FAS1"/>
    <property type="match status" value="2"/>
</dbReference>